<keyword evidence="2" id="KW-1185">Reference proteome</keyword>
<gene>
    <name evidence="1" type="ORF">BpHYR1_001436</name>
</gene>
<dbReference type="EMBL" id="REGN01008750">
    <property type="protein sequence ID" value="RNA02803.1"/>
    <property type="molecule type" value="Genomic_DNA"/>
</dbReference>
<organism evidence="1 2">
    <name type="scientific">Brachionus plicatilis</name>
    <name type="common">Marine rotifer</name>
    <name type="synonym">Brachionus muelleri</name>
    <dbReference type="NCBI Taxonomy" id="10195"/>
    <lineage>
        <taxon>Eukaryota</taxon>
        <taxon>Metazoa</taxon>
        <taxon>Spiralia</taxon>
        <taxon>Gnathifera</taxon>
        <taxon>Rotifera</taxon>
        <taxon>Eurotatoria</taxon>
        <taxon>Monogononta</taxon>
        <taxon>Pseudotrocha</taxon>
        <taxon>Ploima</taxon>
        <taxon>Brachionidae</taxon>
        <taxon>Brachionus</taxon>
    </lineage>
</organism>
<comment type="caution">
    <text evidence="1">The sequence shown here is derived from an EMBL/GenBank/DDBJ whole genome shotgun (WGS) entry which is preliminary data.</text>
</comment>
<evidence type="ECO:0000313" key="1">
    <source>
        <dbReference type="EMBL" id="RNA02803.1"/>
    </source>
</evidence>
<sequence>MQNKAKIGHYITNQKSKFIKKKTKFFTLAKRTFSMLFQHLIHFEIQTQKMNQIYVMSNNVSFH</sequence>
<name>A0A3M7PUW6_BRAPC</name>
<evidence type="ECO:0000313" key="2">
    <source>
        <dbReference type="Proteomes" id="UP000276133"/>
    </source>
</evidence>
<proteinExistence type="predicted"/>
<reference evidence="1 2" key="1">
    <citation type="journal article" date="2018" name="Sci. Rep.">
        <title>Genomic signatures of local adaptation to the degree of environmental predictability in rotifers.</title>
        <authorList>
            <person name="Franch-Gras L."/>
            <person name="Hahn C."/>
            <person name="Garcia-Roger E.M."/>
            <person name="Carmona M.J."/>
            <person name="Serra M."/>
            <person name="Gomez A."/>
        </authorList>
    </citation>
    <scope>NUCLEOTIDE SEQUENCE [LARGE SCALE GENOMIC DNA]</scope>
    <source>
        <strain evidence="1">HYR1</strain>
    </source>
</reference>
<dbReference type="Proteomes" id="UP000276133">
    <property type="component" value="Unassembled WGS sequence"/>
</dbReference>
<protein>
    <submittedName>
        <fullName evidence="1">Uncharacterized protein</fullName>
    </submittedName>
</protein>
<accession>A0A3M7PUW6</accession>
<dbReference type="AlphaFoldDB" id="A0A3M7PUW6"/>